<dbReference type="PANTHER" id="PTHR35923">
    <property type="entry name" value="MAJOR EXTRACELLULAR ENDOGLUCANASE"/>
    <property type="match status" value="1"/>
</dbReference>
<dbReference type="SMART" id="SM00060">
    <property type="entry name" value="FN3"/>
    <property type="match status" value="1"/>
</dbReference>
<feature type="region of interest" description="Disordered" evidence="8">
    <location>
        <begin position="206"/>
        <end position="225"/>
    </location>
</feature>
<evidence type="ECO:0000256" key="2">
    <source>
        <dbReference type="ARBA" id="ARBA00012601"/>
    </source>
</evidence>
<dbReference type="Pfam" id="PF00041">
    <property type="entry name" value="fn3"/>
    <property type="match status" value="1"/>
</dbReference>
<name>A0A9X0I1D1_9ACTN</name>
<dbReference type="PROSITE" id="PS50853">
    <property type="entry name" value="FN3"/>
    <property type="match status" value="1"/>
</dbReference>
<dbReference type="PROSITE" id="PS00659">
    <property type="entry name" value="GLYCOSYL_HYDROL_F5"/>
    <property type="match status" value="1"/>
</dbReference>
<dbReference type="EC" id="3.2.1.4" evidence="2"/>
<feature type="chain" id="PRO_5040823504" description="cellulase" evidence="9">
    <location>
        <begin position="30"/>
        <end position="659"/>
    </location>
</feature>
<evidence type="ECO:0000256" key="3">
    <source>
        <dbReference type="ARBA" id="ARBA00022801"/>
    </source>
</evidence>
<evidence type="ECO:0000256" key="9">
    <source>
        <dbReference type="SAM" id="SignalP"/>
    </source>
</evidence>
<proteinExistence type="predicted"/>
<evidence type="ECO:0000259" key="10">
    <source>
        <dbReference type="PROSITE" id="PS50853"/>
    </source>
</evidence>
<dbReference type="InterPro" id="IPR001547">
    <property type="entry name" value="Glyco_hydro_5"/>
</dbReference>
<evidence type="ECO:0000256" key="5">
    <source>
        <dbReference type="ARBA" id="ARBA00023277"/>
    </source>
</evidence>
<dbReference type="SMART" id="SM00637">
    <property type="entry name" value="CBD_II"/>
    <property type="match status" value="1"/>
</dbReference>
<dbReference type="GO" id="GO:0008810">
    <property type="term" value="F:cellulase activity"/>
    <property type="evidence" value="ECO:0007669"/>
    <property type="project" value="UniProtKB-EC"/>
</dbReference>
<accession>A0A9X0I1D1</accession>
<evidence type="ECO:0000256" key="6">
    <source>
        <dbReference type="ARBA" id="ARBA00023295"/>
    </source>
</evidence>
<evidence type="ECO:0000313" key="12">
    <source>
        <dbReference type="EMBL" id="KUJ44954.1"/>
    </source>
</evidence>
<dbReference type="EMBL" id="LMWI01000002">
    <property type="protein sequence ID" value="KUJ44954.1"/>
    <property type="molecule type" value="Genomic_DNA"/>
</dbReference>
<dbReference type="Gene3D" id="2.60.40.290">
    <property type="match status" value="1"/>
</dbReference>
<keyword evidence="6" id="KW-0326">Glycosidase</keyword>
<dbReference type="GO" id="GO:0030247">
    <property type="term" value="F:polysaccharide binding"/>
    <property type="evidence" value="ECO:0007669"/>
    <property type="project" value="UniProtKB-UniRule"/>
</dbReference>
<keyword evidence="7" id="KW-0624">Polysaccharide degradation</keyword>
<dbReference type="SUPFAM" id="SSF49384">
    <property type="entry name" value="Carbohydrate-binding domain"/>
    <property type="match status" value="1"/>
</dbReference>
<keyword evidence="3" id="KW-0378">Hydrolase</keyword>
<dbReference type="OMA" id="SAHDYAT"/>
<dbReference type="RefSeq" id="WP_013734247.1">
    <property type="nucleotide sequence ID" value="NZ_LMWI01000002.1"/>
</dbReference>
<reference evidence="12 13" key="1">
    <citation type="submission" date="2015-10" db="EMBL/GenBank/DDBJ databases">
        <authorList>
            <person name="Ju K.-S."/>
            <person name="Doroghazi J.R."/>
            <person name="Metcalf W.W."/>
        </authorList>
    </citation>
    <scope>NUCLEOTIDE SEQUENCE [LARGE SCALE GENOMIC DNA]</scope>
    <source>
        <strain evidence="12 13">NRRL B-24793</strain>
    </source>
</reference>
<dbReference type="SUPFAM" id="SSF51445">
    <property type="entry name" value="(Trans)glycosidases"/>
    <property type="match status" value="1"/>
</dbReference>
<dbReference type="Pfam" id="PF00553">
    <property type="entry name" value="CBM_2"/>
    <property type="match status" value="1"/>
</dbReference>
<evidence type="ECO:0000256" key="4">
    <source>
        <dbReference type="ARBA" id="ARBA00023001"/>
    </source>
</evidence>
<dbReference type="InterPro" id="IPR003961">
    <property type="entry name" value="FN3_dom"/>
</dbReference>
<comment type="catalytic activity">
    <reaction evidence="1">
        <text>Endohydrolysis of (1-&gt;4)-beta-D-glucosidic linkages in cellulose, lichenin and cereal beta-D-glucans.</text>
        <dbReference type="EC" id="3.2.1.4"/>
    </reaction>
</comment>
<dbReference type="InterPro" id="IPR018087">
    <property type="entry name" value="Glyco_hydro_5_CS"/>
</dbReference>
<feature type="signal peptide" evidence="9">
    <location>
        <begin position="1"/>
        <end position="29"/>
    </location>
</feature>
<evidence type="ECO:0000256" key="8">
    <source>
        <dbReference type="SAM" id="MobiDB-lite"/>
    </source>
</evidence>
<dbReference type="InterPro" id="IPR017853">
    <property type="entry name" value="GH"/>
</dbReference>
<dbReference type="InterPro" id="IPR001919">
    <property type="entry name" value="CBD2"/>
</dbReference>
<dbReference type="GO" id="GO:0030245">
    <property type="term" value="P:cellulose catabolic process"/>
    <property type="evidence" value="ECO:0007669"/>
    <property type="project" value="UniProtKB-KW"/>
</dbReference>
<sequence length="659" mass="71257">MSARRKIQAVATAAAVLLGLAAAAPAATAAPTADAVTSAAVPANDWLRTDGNKIVDEAGNQVWLTGANWFGFNATERVFHGLWSANIENITRQMAQRGINIVRVPISTQLLLEWKAGQAIRPNVNTYVNPELEGMNNLQVFDYWLQLCEKYGLKVMLDVHSAEADNSGHTYPVWWKGTVTSELFYQGWEWVTTRYRTNDTIVAMDIKNEPHGTPNDPQRAKWDSSTDQDNFKYACETAGKRILAINPNLLILCEGIEVYPRPGATWNSPNTNPDRSPNYFYNWWGGNLRGVAEHPVDLGAHQDQLVYSPHDYGPLVFEQPWFAGDFDKESLTNDVWRPNWFYIHEQNIAPLLIGEWGGRLGQDARQDRWMAALRDLMIDNGIHHTFWCLNPNSGDTGGLLLDDWTSWDETKYNQMLKPALWQHNGKFVGLDHQVRLGGAGATTGISLAERYADGTDPVDTTAPTAPGQPTATEVTATAATLNWAAATDNVGVTAYEVLRTTSGSGGASVVTVSGTSYRATNLTASTSYTFTVRARDAAGNISAASPPLTLTTPADNGGGGDQGCAATYRVVNSWQGGYQAEVTVRNSGTAAIGGWTVNWTAPAGTTISSLWNGRLTTSGTSVTVRNEPYNGQLAASASTTFGLTGNGSGVPTGLSCVAS</sequence>
<gene>
    <name evidence="12" type="ORF">ADL17_17660</name>
</gene>
<dbReference type="Proteomes" id="UP000053246">
    <property type="component" value="Unassembled WGS sequence"/>
</dbReference>
<dbReference type="InterPro" id="IPR008965">
    <property type="entry name" value="CBM2/CBM3_carb-bd_dom_sf"/>
</dbReference>
<evidence type="ECO:0000313" key="13">
    <source>
        <dbReference type="Proteomes" id="UP000053246"/>
    </source>
</evidence>
<dbReference type="PROSITE" id="PS51318">
    <property type="entry name" value="TAT"/>
    <property type="match status" value="1"/>
</dbReference>
<dbReference type="InterPro" id="IPR012291">
    <property type="entry name" value="CBM2_carb-bd_dom_sf"/>
</dbReference>
<feature type="domain" description="Fibronectin type-III" evidence="10">
    <location>
        <begin position="465"/>
        <end position="555"/>
    </location>
</feature>
<comment type="caution">
    <text evidence="12">The sequence shown here is derived from an EMBL/GenBank/DDBJ whole genome shotgun (WGS) entry which is preliminary data.</text>
</comment>
<evidence type="ECO:0000256" key="1">
    <source>
        <dbReference type="ARBA" id="ARBA00000966"/>
    </source>
</evidence>
<dbReference type="Pfam" id="PF00150">
    <property type="entry name" value="Cellulase"/>
    <property type="match status" value="1"/>
</dbReference>
<organism evidence="12 13">
    <name type="scientific">Micromonospora maris</name>
    <dbReference type="NCBI Taxonomy" id="1003110"/>
    <lineage>
        <taxon>Bacteria</taxon>
        <taxon>Bacillati</taxon>
        <taxon>Actinomycetota</taxon>
        <taxon>Actinomycetes</taxon>
        <taxon>Micromonosporales</taxon>
        <taxon>Micromonosporaceae</taxon>
        <taxon>Micromonospora</taxon>
    </lineage>
</organism>
<evidence type="ECO:0000256" key="7">
    <source>
        <dbReference type="ARBA" id="ARBA00023326"/>
    </source>
</evidence>
<protein>
    <recommendedName>
        <fullName evidence="2">cellulase</fullName>
        <ecNumber evidence="2">3.2.1.4</ecNumber>
    </recommendedName>
</protein>
<dbReference type="PROSITE" id="PS51173">
    <property type="entry name" value="CBM2"/>
    <property type="match status" value="1"/>
</dbReference>
<dbReference type="Gene3D" id="2.60.40.10">
    <property type="entry name" value="Immunoglobulins"/>
    <property type="match status" value="1"/>
</dbReference>
<keyword evidence="5" id="KW-0119">Carbohydrate metabolism</keyword>
<dbReference type="Gene3D" id="3.20.20.80">
    <property type="entry name" value="Glycosidases"/>
    <property type="match status" value="1"/>
</dbReference>
<keyword evidence="13" id="KW-1185">Reference proteome</keyword>
<dbReference type="InterPro" id="IPR013783">
    <property type="entry name" value="Ig-like_fold"/>
</dbReference>
<dbReference type="InterPro" id="IPR036116">
    <property type="entry name" value="FN3_sf"/>
</dbReference>
<evidence type="ECO:0000259" key="11">
    <source>
        <dbReference type="PROSITE" id="PS51173"/>
    </source>
</evidence>
<dbReference type="AlphaFoldDB" id="A0A9X0I1D1"/>
<keyword evidence="4" id="KW-0136">Cellulose degradation</keyword>
<dbReference type="SUPFAM" id="SSF49265">
    <property type="entry name" value="Fibronectin type III"/>
    <property type="match status" value="1"/>
</dbReference>
<dbReference type="CDD" id="cd00063">
    <property type="entry name" value="FN3"/>
    <property type="match status" value="1"/>
</dbReference>
<dbReference type="PANTHER" id="PTHR35923:SF2">
    <property type="entry name" value="ENDOGLUCANASE"/>
    <property type="match status" value="1"/>
</dbReference>
<dbReference type="InterPro" id="IPR006311">
    <property type="entry name" value="TAT_signal"/>
</dbReference>
<feature type="domain" description="CBM2" evidence="11">
    <location>
        <begin position="557"/>
        <end position="659"/>
    </location>
</feature>
<keyword evidence="9" id="KW-0732">Signal</keyword>